<organism evidence="3">
    <name type="scientific">Absidia glauca</name>
    <name type="common">Pin mould</name>
    <dbReference type="NCBI Taxonomy" id="4829"/>
    <lineage>
        <taxon>Eukaryota</taxon>
        <taxon>Fungi</taxon>
        <taxon>Fungi incertae sedis</taxon>
        <taxon>Mucoromycota</taxon>
        <taxon>Mucoromycotina</taxon>
        <taxon>Mucoromycetes</taxon>
        <taxon>Mucorales</taxon>
        <taxon>Cunninghamellaceae</taxon>
        <taxon>Absidia</taxon>
    </lineage>
</organism>
<dbReference type="AlphaFoldDB" id="A0A168NFR1"/>
<proteinExistence type="predicted"/>
<sequence>MDSWSRGGRGRGNRGRGRGDYNNSYNSNYSNNNGGGDSGGGILSRLGPMADGNSGFSTNNFHQQQQQQPQQGRGRGGYQNNNSFDHNNSNSSYQQQGRGRGGYQNNNNFDQNNSNSNYQQSPRGGRNQTFSSRGRGRGGRGGNNQGGRGQQFTRDLADDDIDMGHDIPADAPVIMVSGYPPEGERTLLNFLHRKSKAAWEELNVQHQGGVTYITVDTPATAENLLRKNGFTYMNAILSITLADGSTPSLPMRQNRNQRPNQQQGNRSNSALAQFLQERWYPEQGYLNLDDLPPTSHSITLVISKLLNEANINYGNAVVTISFARNKLWSFQPLNKLPLIFPDLQNLSLQENDINKFKGIDSLSNKNLPRLTELVLLGNPIQVETPPDVYIREVTQRFPSLLQLDFQPVSQSNGGAFLSGPRMGNDGALPFPIKTSFFDQDNSRQAAQDLLSK</sequence>
<evidence type="ECO:0000256" key="1">
    <source>
        <dbReference type="SAM" id="MobiDB-lite"/>
    </source>
</evidence>
<dbReference type="PANTHER" id="PTHR10662:SF22">
    <property type="entry name" value="NUCLEAR RNA EXPORT FACTOR 1"/>
    <property type="match status" value="1"/>
</dbReference>
<feature type="region of interest" description="Disordered" evidence="1">
    <location>
        <begin position="1"/>
        <end position="152"/>
    </location>
</feature>
<dbReference type="Gene3D" id="3.80.10.10">
    <property type="entry name" value="Ribonuclease Inhibitor"/>
    <property type="match status" value="1"/>
</dbReference>
<evidence type="ECO:0000313" key="4">
    <source>
        <dbReference type="Proteomes" id="UP000078561"/>
    </source>
</evidence>
<evidence type="ECO:0000313" key="3">
    <source>
        <dbReference type="EMBL" id="SAM00465.1"/>
    </source>
</evidence>
<dbReference type="GO" id="GO:0005634">
    <property type="term" value="C:nucleus"/>
    <property type="evidence" value="ECO:0007669"/>
    <property type="project" value="TreeGrafter"/>
</dbReference>
<dbReference type="EMBL" id="LT553219">
    <property type="protein sequence ID" value="SAM00465.1"/>
    <property type="molecule type" value="Genomic_DNA"/>
</dbReference>
<feature type="compositionally biased region" description="Low complexity" evidence="1">
    <location>
        <begin position="20"/>
        <end position="32"/>
    </location>
</feature>
<dbReference type="PANTHER" id="PTHR10662">
    <property type="entry name" value="NUCLEAR RNA EXPORT FACTOR"/>
    <property type="match status" value="1"/>
</dbReference>
<dbReference type="SUPFAM" id="SSF52058">
    <property type="entry name" value="L domain-like"/>
    <property type="match status" value="1"/>
</dbReference>
<name>A0A168NFR1_ABSGL</name>
<dbReference type="InterPro" id="IPR001611">
    <property type="entry name" value="Leu-rich_rpt"/>
</dbReference>
<dbReference type="InterPro" id="IPR030217">
    <property type="entry name" value="NXF_fam"/>
</dbReference>
<feature type="compositionally biased region" description="Low complexity" evidence="1">
    <location>
        <begin position="63"/>
        <end position="121"/>
    </location>
</feature>
<protein>
    <recommendedName>
        <fullName evidence="2">Mex67 RNA recognition motif domain-containing protein</fullName>
    </recommendedName>
</protein>
<dbReference type="GO" id="GO:0016973">
    <property type="term" value="P:poly(A)+ mRNA export from nucleus"/>
    <property type="evidence" value="ECO:0007669"/>
    <property type="project" value="TreeGrafter"/>
</dbReference>
<feature type="compositionally biased region" description="Low complexity" evidence="1">
    <location>
        <begin position="252"/>
        <end position="267"/>
    </location>
</feature>
<keyword evidence="4" id="KW-1185">Reference proteome</keyword>
<feature type="domain" description="Mex67 RNA recognition motif" evidence="2">
    <location>
        <begin position="174"/>
        <end position="242"/>
    </location>
</feature>
<gene>
    <name evidence="3" type="primary">ABSGL_06153.1 scaffold 7705</name>
</gene>
<accession>A0A168NFR1</accession>
<dbReference type="InParanoid" id="A0A168NFR1"/>
<dbReference type="Proteomes" id="UP000078561">
    <property type="component" value="Unassembled WGS sequence"/>
</dbReference>
<dbReference type="OrthoDB" id="25872at2759"/>
<dbReference type="InterPro" id="IPR040736">
    <property type="entry name" value="Mex67_RRM"/>
</dbReference>
<dbReference type="PROSITE" id="PS51450">
    <property type="entry name" value="LRR"/>
    <property type="match status" value="1"/>
</dbReference>
<feature type="compositionally biased region" description="Gly residues" evidence="1">
    <location>
        <begin position="139"/>
        <end position="149"/>
    </location>
</feature>
<dbReference type="GO" id="GO:0003723">
    <property type="term" value="F:RNA binding"/>
    <property type="evidence" value="ECO:0007669"/>
    <property type="project" value="TreeGrafter"/>
</dbReference>
<reference evidence="3" key="1">
    <citation type="submission" date="2016-04" db="EMBL/GenBank/DDBJ databases">
        <authorList>
            <person name="Evans L.H."/>
            <person name="Alamgir A."/>
            <person name="Owens N."/>
            <person name="Weber N.D."/>
            <person name="Virtaneva K."/>
            <person name="Barbian K."/>
            <person name="Babar A."/>
            <person name="Rosenke K."/>
        </authorList>
    </citation>
    <scope>NUCLEOTIDE SEQUENCE [LARGE SCALE GENOMIC DNA]</scope>
    <source>
        <strain evidence="3">CBS 101.48</strain>
    </source>
</reference>
<dbReference type="InterPro" id="IPR032675">
    <property type="entry name" value="LRR_dom_sf"/>
</dbReference>
<evidence type="ECO:0000259" key="2">
    <source>
        <dbReference type="Pfam" id="PF18444"/>
    </source>
</evidence>
<feature type="region of interest" description="Disordered" evidence="1">
    <location>
        <begin position="247"/>
        <end position="267"/>
    </location>
</feature>
<dbReference type="STRING" id="4829.A0A168NFR1"/>
<feature type="compositionally biased region" description="Gly residues" evidence="1">
    <location>
        <begin position="33"/>
        <end position="42"/>
    </location>
</feature>
<dbReference type="Pfam" id="PF18444">
    <property type="entry name" value="RRM_9"/>
    <property type="match status" value="1"/>
</dbReference>